<sequence length="248" mass="27274">MTVHPDHRRRGVGTTLLDAVRADVRDPGRTTIEGFQLPAGRSGEKWATALGFRVTYATVMQALVVADVDLTRWDVATPAGYRVVHWVGAAPAELVESYARARRAIQDAPLGDTGYQSPARTADQVRAEEAQLRDQGVEQRVAVAVHEETGEVAGMSELYVTPQRPRWGSQRDTAVRAEHRGRGLGTVVKAHLYRRLLADRPDVERIHTGTGATNTHMRRVNEAFGFTTVSEMVNVSRALDPAPPAPRR</sequence>
<keyword evidence="2" id="KW-0012">Acyltransferase</keyword>
<dbReference type="PROSITE" id="PS51186">
    <property type="entry name" value="GNAT"/>
    <property type="match status" value="2"/>
</dbReference>
<evidence type="ECO:0000256" key="1">
    <source>
        <dbReference type="ARBA" id="ARBA00022679"/>
    </source>
</evidence>
<evidence type="ECO:0000259" key="3">
    <source>
        <dbReference type="PROSITE" id="PS51186"/>
    </source>
</evidence>
<dbReference type="Proteomes" id="UP000241118">
    <property type="component" value="Unassembled WGS sequence"/>
</dbReference>
<reference evidence="4 5" key="1">
    <citation type="submission" date="2018-03" db="EMBL/GenBank/DDBJ databases">
        <title>Genomic Encyclopedia of Type Strains, Phase III (KMG-III): the genomes of soil and plant-associated and newly described type strains.</title>
        <authorList>
            <person name="Whitman W."/>
        </authorList>
    </citation>
    <scope>NUCLEOTIDE SEQUENCE [LARGE SCALE GENOMIC DNA]</scope>
    <source>
        <strain evidence="4 5">CGMCC 4.7097</strain>
    </source>
</reference>
<dbReference type="SUPFAM" id="SSF55729">
    <property type="entry name" value="Acyl-CoA N-acyltransferases (Nat)"/>
    <property type="match status" value="1"/>
</dbReference>
<dbReference type="CDD" id="cd04301">
    <property type="entry name" value="NAT_SF"/>
    <property type="match status" value="2"/>
</dbReference>
<evidence type="ECO:0000313" key="5">
    <source>
        <dbReference type="Proteomes" id="UP000241118"/>
    </source>
</evidence>
<feature type="domain" description="N-acetyltransferase" evidence="3">
    <location>
        <begin position="1"/>
        <end position="71"/>
    </location>
</feature>
<organism evidence="4 5">
    <name type="scientific">Saccharothrix carnea</name>
    <dbReference type="NCBI Taxonomy" id="1280637"/>
    <lineage>
        <taxon>Bacteria</taxon>
        <taxon>Bacillati</taxon>
        <taxon>Actinomycetota</taxon>
        <taxon>Actinomycetes</taxon>
        <taxon>Pseudonocardiales</taxon>
        <taxon>Pseudonocardiaceae</taxon>
        <taxon>Saccharothrix</taxon>
    </lineage>
</organism>
<feature type="domain" description="N-acetyltransferase" evidence="3">
    <location>
        <begin position="92"/>
        <end position="246"/>
    </location>
</feature>
<dbReference type="GO" id="GO:0016747">
    <property type="term" value="F:acyltransferase activity, transferring groups other than amino-acyl groups"/>
    <property type="evidence" value="ECO:0007669"/>
    <property type="project" value="InterPro"/>
</dbReference>
<dbReference type="AlphaFoldDB" id="A0A2P8IAR7"/>
<dbReference type="OrthoDB" id="4119890at2"/>
<evidence type="ECO:0000313" key="4">
    <source>
        <dbReference type="EMBL" id="PSL55537.1"/>
    </source>
</evidence>
<keyword evidence="1 4" id="KW-0808">Transferase</keyword>
<dbReference type="EMBL" id="PYAX01000005">
    <property type="protein sequence ID" value="PSL55537.1"/>
    <property type="molecule type" value="Genomic_DNA"/>
</dbReference>
<dbReference type="InterPro" id="IPR016181">
    <property type="entry name" value="Acyl_CoA_acyltransferase"/>
</dbReference>
<dbReference type="InterPro" id="IPR000182">
    <property type="entry name" value="GNAT_dom"/>
</dbReference>
<evidence type="ECO:0000256" key="2">
    <source>
        <dbReference type="ARBA" id="ARBA00023315"/>
    </source>
</evidence>
<proteinExistence type="predicted"/>
<dbReference type="Pfam" id="PF00583">
    <property type="entry name" value="Acetyltransf_1"/>
    <property type="match status" value="1"/>
</dbReference>
<name>A0A2P8IAR7_SACCR</name>
<dbReference type="InterPro" id="IPR050832">
    <property type="entry name" value="Bact_Acetyltransf"/>
</dbReference>
<comment type="caution">
    <text evidence="4">The sequence shown here is derived from an EMBL/GenBank/DDBJ whole genome shotgun (WGS) entry which is preliminary data.</text>
</comment>
<dbReference type="Gene3D" id="3.40.630.30">
    <property type="match status" value="1"/>
</dbReference>
<protein>
    <submittedName>
        <fullName evidence="4">Acetyltransferase (GNAT) family protein</fullName>
    </submittedName>
</protein>
<gene>
    <name evidence="4" type="ORF">B0I31_105503</name>
</gene>
<keyword evidence="5" id="KW-1185">Reference proteome</keyword>
<dbReference type="PANTHER" id="PTHR43877">
    <property type="entry name" value="AMINOALKYLPHOSPHONATE N-ACETYLTRANSFERASE-RELATED-RELATED"/>
    <property type="match status" value="1"/>
</dbReference>
<accession>A0A2P8IAR7</accession>